<sequence length="402" mass="43783">MPTTSSASSPRPPPRVFDGAVKTDASSRPTAAASSSSDRRVVFGTLSSARARAPRAAARLAPPRRRPATSSSATKSALFAPDAAVDVNGVDLDAFERFVCEMQTSVCADLEAIDGSDAARFTTDAWTRDGAGSGFGVTRVLEGGDVFEKAAANVSIIRGELSPARAAAMRRVHIDPAGGQKYAAAALSLVFHPTSPMVPTFRADVRRFAVEGAGDGWYGGGADLTPYYLYEDDAREFHASWRELCDAHDPSTGGLGGALHARCKRWCDEYFYIPARGEHRGVGGIFFDDMEAGGSPESDADPEAFTRAVAKNWIASYAPIVKRRRGERYGDVEERWHHQRRGRYVEFNLLYDRGVKFGLDGGRVESIMVSAPPRVRWDYNVAPEKGSREENLVEVLRNPRCW</sequence>
<feature type="region of interest" description="Disordered" evidence="2">
    <location>
        <begin position="53"/>
        <end position="75"/>
    </location>
</feature>
<dbReference type="Gene3D" id="3.40.1500.10">
    <property type="entry name" value="Coproporphyrinogen III oxidase, aerobic"/>
    <property type="match status" value="1"/>
</dbReference>
<dbReference type="KEGG" id="mpp:MICPUCDRAFT_23563"/>
<protein>
    <submittedName>
        <fullName evidence="3">Coproporphyrinogen III oxidase</fullName>
    </submittedName>
</protein>
<gene>
    <name evidence="3" type="ORF">MICPUCDRAFT_23563</name>
</gene>
<dbReference type="EMBL" id="GG663751">
    <property type="protein sequence ID" value="EEH51525.1"/>
    <property type="molecule type" value="Genomic_DNA"/>
</dbReference>
<feature type="compositionally biased region" description="Low complexity" evidence="2">
    <location>
        <begin position="23"/>
        <end position="36"/>
    </location>
</feature>
<dbReference type="Proteomes" id="UP000001876">
    <property type="component" value="Unassembled WGS sequence"/>
</dbReference>
<dbReference type="RefSeq" id="XP_003064620.1">
    <property type="nucleotide sequence ID" value="XM_003064574.1"/>
</dbReference>
<evidence type="ECO:0000256" key="2">
    <source>
        <dbReference type="SAM" id="MobiDB-lite"/>
    </source>
</evidence>
<dbReference type="PANTHER" id="PTHR10755">
    <property type="entry name" value="COPROPORPHYRINOGEN III OXIDASE, MITOCHONDRIAL"/>
    <property type="match status" value="1"/>
</dbReference>
<dbReference type="NCBIfam" id="NF003727">
    <property type="entry name" value="PRK05330.1"/>
    <property type="match status" value="1"/>
</dbReference>
<evidence type="ECO:0000313" key="3">
    <source>
        <dbReference type="EMBL" id="EEH51525.1"/>
    </source>
</evidence>
<evidence type="ECO:0000256" key="1">
    <source>
        <dbReference type="ARBA" id="ARBA00049102"/>
    </source>
</evidence>
<dbReference type="GeneID" id="9689897"/>
<dbReference type="PRINTS" id="PR00073">
    <property type="entry name" value="COPRGNOXDASE"/>
</dbReference>
<dbReference type="Pfam" id="PF01218">
    <property type="entry name" value="Coprogen_oxidas"/>
    <property type="match status" value="1"/>
</dbReference>
<dbReference type="OMA" id="PLVAWKY"/>
<dbReference type="PANTHER" id="PTHR10755:SF3">
    <property type="entry name" value="COPROPORPHYRINOGEN OXIDASE"/>
    <property type="match status" value="1"/>
</dbReference>
<comment type="catalytic activity">
    <reaction evidence="1">
        <text>coproporphyrinogen III + O2 + 2 H(+) = protoporphyrinogen IX + 2 CO2 + 2 H2O</text>
        <dbReference type="Rhea" id="RHEA:18257"/>
        <dbReference type="ChEBI" id="CHEBI:15377"/>
        <dbReference type="ChEBI" id="CHEBI:15378"/>
        <dbReference type="ChEBI" id="CHEBI:15379"/>
        <dbReference type="ChEBI" id="CHEBI:16526"/>
        <dbReference type="ChEBI" id="CHEBI:57307"/>
        <dbReference type="ChEBI" id="CHEBI:57309"/>
        <dbReference type="EC" id="1.3.3.3"/>
    </reaction>
</comment>
<dbReference type="GO" id="GO:0005737">
    <property type="term" value="C:cytoplasm"/>
    <property type="evidence" value="ECO:0007669"/>
    <property type="project" value="TreeGrafter"/>
</dbReference>
<dbReference type="InterPro" id="IPR036406">
    <property type="entry name" value="Coprogen_oxidase_aer_sf"/>
</dbReference>
<dbReference type="SUPFAM" id="SSF102886">
    <property type="entry name" value="Coproporphyrinogen III oxidase"/>
    <property type="match status" value="1"/>
</dbReference>
<dbReference type="GO" id="GO:0006782">
    <property type="term" value="P:protoporphyrinogen IX biosynthetic process"/>
    <property type="evidence" value="ECO:0007669"/>
    <property type="project" value="UniProtKB-UniPathway"/>
</dbReference>
<dbReference type="STRING" id="564608.C1N9H7"/>
<dbReference type="UniPathway" id="UPA00251">
    <property type="reaction ID" value="UER00322"/>
</dbReference>
<name>C1N9H7_MICPC</name>
<reference evidence="3 4" key="1">
    <citation type="journal article" date="2009" name="Science">
        <title>Green evolution and dynamic adaptations revealed by genomes of the marine picoeukaryotes Micromonas.</title>
        <authorList>
            <person name="Worden A.Z."/>
            <person name="Lee J.H."/>
            <person name="Mock T."/>
            <person name="Rouze P."/>
            <person name="Simmons M.P."/>
            <person name="Aerts A.L."/>
            <person name="Allen A.E."/>
            <person name="Cuvelier M.L."/>
            <person name="Derelle E."/>
            <person name="Everett M.V."/>
            <person name="Foulon E."/>
            <person name="Grimwood J."/>
            <person name="Gundlach H."/>
            <person name="Henrissat B."/>
            <person name="Napoli C."/>
            <person name="McDonald S.M."/>
            <person name="Parker M.S."/>
            <person name="Rombauts S."/>
            <person name="Salamov A."/>
            <person name="Von Dassow P."/>
            <person name="Badger J.H."/>
            <person name="Coutinho P.M."/>
            <person name="Demir E."/>
            <person name="Dubchak I."/>
            <person name="Gentemann C."/>
            <person name="Eikrem W."/>
            <person name="Gready J.E."/>
            <person name="John U."/>
            <person name="Lanier W."/>
            <person name="Lindquist E.A."/>
            <person name="Lucas S."/>
            <person name="Mayer K.F."/>
            <person name="Moreau H."/>
            <person name="Not F."/>
            <person name="Otillar R."/>
            <person name="Panaud O."/>
            <person name="Pangilinan J."/>
            <person name="Paulsen I."/>
            <person name="Piegu B."/>
            <person name="Poliakov A."/>
            <person name="Robbens S."/>
            <person name="Schmutz J."/>
            <person name="Toulza E."/>
            <person name="Wyss T."/>
            <person name="Zelensky A."/>
            <person name="Zhou K."/>
            <person name="Armbrust E.V."/>
            <person name="Bhattacharya D."/>
            <person name="Goodenough U.W."/>
            <person name="Van de Peer Y."/>
            <person name="Grigoriev I.V."/>
        </authorList>
    </citation>
    <scope>NUCLEOTIDE SEQUENCE [LARGE SCALE GENOMIC DNA]</scope>
    <source>
        <strain evidence="3 4">CCMP1545</strain>
    </source>
</reference>
<accession>C1N9H7</accession>
<keyword evidence="4" id="KW-1185">Reference proteome</keyword>
<dbReference type="AlphaFoldDB" id="C1N9H7"/>
<dbReference type="GO" id="GO:0004109">
    <property type="term" value="F:coproporphyrinogen oxidase activity"/>
    <property type="evidence" value="ECO:0007669"/>
    <property type="project" value="UniProtKB-EC"/>
</dbReference>
<dbReference type="InterPro" id="IPR001260">
    <property type="entry name" value="Coprogen_oxidase_aer"/>
</dbReference>
<dbReference type="OrthoDB" id="15318at2759"/>
<dbReference type="eggNOG" id="KOG1518">
    <property type="taxonomic scope" value="Eukaryota"/>
</dbReference>
<evidence type="ECO:0000313" key="4">
    <source>
        <dbReference type="Proteomes" id="UP000001876"/>
    </source>
</evidence>
<feature type="region of interest" description="Disordered" evidence="2">
    <location>
        <begin position="1"/>
        <end position="39"/>
    </location>
</feature>
<proteinExistence type="predicted"/>
<organism evidence="4">
    <name type="scientific">Micromonas pusilla (strain CCMP1545)</name>
    <name type="common">Picoplanktonic green alga</name>
    <dbReference type="NCBI Taxonomy" id="564608"/>
    <lineage>
        <taxon>Eukaryota</taxon>
        <taxon>Viridiplantae</taxon>
        <taxon>Chlorophyta</taxon>
        <taxon>Mamiellophyceae</taxon>
        <taxon>Mamiellales</taxon>
        <taxon>Mamiellaceae</taxon>
        <taxon>Micromonas</taxon>
    </lineage>
</organism>